<dbReference type="RefSeq" id="WP_183971479.1">
    <property type="nucleotide sequence ID" value="NZ_JACIBY010000001.1"/>
</dbReference>
<dbReference type="EMBL" id="JACIBY010000001">
    <property type="protein sequence ID" value="MBB3836704.1"/>
    <property type="molecule type" value="Genomic_DNA"/>
</dbReference>
<dbReference type="Proteomes" id="UP000541352">
    <property type="component" value="Unassembled WGS sequence"/>
</dbReference>
<organism evidence="1 2">
    <name type="scientific">Runella defluvii</name>
    <dbReference type="NCBI Taxonomy" id="370973"/>
    <lineage>
        <taxon>Bacteria</taxon>
        <taxon>Pseudomonadati</taxon>
        <taxon>Bacteroidota</taxon>
        <taxon>Cytophagia</taxon>
        <taxon>Cytophagales</taxon>
        <taxon>Spirosomataceae</taxon>
        <taxon>Runella</taxon>
    </lineage>
</organism>
<sequence>MTQESINDLVRSAANKIKSVFGDTPTVHVFPAGFRINIATGETVTLPPRKGDNKTPFESFFDLFSMVLYQQYLFDIEAYINAGLSKDLLLIDLKDQWTEHQRKANNLLLEQRELEYSLEYNPDELVSVEHFRKELAPCQFDQIREQLYADFYNEVIKELNTKSQNGLTAAQFCFIEYFSEGKLNSEPNEDKTKFYKRLSDKYEKTEEDFKKAIKRVNGIIDKNITESQKRYIKDDLEVVIKYFDNNNQLKFKNKVVEFAHTRQIYQDG</sequence>
<keyword evidence="2" id="KW-1185">Reference proteome</keyword>
<comment type="caution">
    <text evidence="1">The sequence shown here is derived from an EMBL/GenBank/DDBJ whole genome shotgun (WGS) entry which is preliminary data.</text>
</comment>
<evidence type="ECO:0000313" key="1">
    <source>
        <dbReference type="EMBL" id="MBB3836704.1"/>
    </source>
</evidence>
<reference evidence="1 2" key="1">
    <citation type="submission" date="2020-08" db="EMBL/GenBank/DDBJ databases">
        <title>Genomic Encyclopedia of Type Strains, Phase IV (KMG-IV): sequencing the most valuable type-strain genomes for metagenomic binning, comparative biology and taxonomic classification.</title>
        <authorList>
            <person name="Goeker M."/>
        </authorList>
    </citation>
    <scope>NUCLEOTIDE SEQUENCE [LARGE SCALE GENOMIC DNA]</scope>
    <source>
        <strain evidence="1 2">DSM 17976</strain>
    </source>
</reference>
<gene>
    <name evidence="1" type="ORF">FHS57_000686</name>
</gene>
<protein>
    <submittedName>
        <fullName evidence="1">Uncharacterized protein</fullName>
    </submittedName>
</protein>
<dbReference type="AlphaFoldDB" id="A0A7W5ZIU6"/>
<evidence type="ECO:0000313" key="2">
    <source>
        <dbReference type="Proteomes" id="UP000541352"/>
    </source>
</evidence>
<accession>A0A7W5ZIU6</accession>
<name>A0A7W5ZIU6_9BACT</name>
<proteinExistence type="predicted"/>